<dbReference type="EMBL" id="BDGG01000003">
    <property type="protein sequence ID" value="GAU95640.1"/>
    <property type="molecule type" value="Genomic_DNA"/>
</dbReference>
<dbReference type="Proteomes" id="UP000186922">
    <property type="component" value="Unassembled WGS sequence"/>
</dbReference>
<organism evidence="3 4">
    <name type="scientific">Ramazzottius varieornatus</name>
    <name type="common">Water bear</name>
    <name type="synonym">Tardigrade</name>
    <dbReference type="NCBI Taxonomy" id="947166"/>
    <lineage>
        <taxon>Eukaryota</taxon>
        <taxon>Metazoa</taxon>
        <taxon>Ecdysozoa</taxon>
        <taxon>Tardigrada</taxon>
        <taxon>Eutardigrada</taxon>
        <taxon>Parachela</taxon>
        <taxon>Hypsibioidea</taxon>
        <taxon>Ramazzottiidae</taxon>
        <taxon>Ramazzottius</taxon>
    </lineage>
</organism>
<gene>
    <name evidence="3" type="primary">RvY_07226-1</name>
    <name evidence="3" type="synonym">RvY_07226.1</name>
    <name evidence="3" type="ORF">RvY_07226</name>
</gene>
<feature type="region of interest" description="Disordered" evidence="1">
    <location>
        <begin position="458"/>
        <end position="480"/>
    </location>
</feature>
<evidence type="ECO:0000313" key="4">
    <source>
        <dbReference type="Proteomes" id="UP000186922"/>
    </source>
</evidence>
<feature type="compositionally biased region" description="Basic and acidic residues" evidence="1">
    <location>
        <begin position="143"/>
        <end position="161"/>
    </location>
</feature>
<dbReference type="SUPFAM" id="SSF54160">
    <property type="entry name" value="Chromo domain-like"/>
    <property type="match status" value="1"/>
</dbReference>
<feature type="compositionally biased region" description="Low complexity" evidence="1">
    <location>
        <begin position="463"/>
        <end position="477"/>
    </location>
</feature>
<dbReference type="Pfam" id="PF22732">
    <property type="entry name" value="MSL3_chromo-like"/>
    <property type="match status" value="1"/>
</dbReference>
<dbReference type="InterPro" id="IPR016197">
    <property type="entry name" value="Chromo-like_dom_sf"/>
</dbReference>
<dbReference type="AlphaFoldDB" id="A0A1D1V3Z8"/>
<dbReference type="InterPro" id="IPR053820">
    <property type="entry name" value="MSL3_chromo-like"/>
</dbReference>
<evidence type="ECO:0000256" key="1">
    <source>
        <dbReference type="SAM" id="MobiDB-lite"/>
    </source>
</evidence>
<comment type="caution">
    <text evidence="3">The sequence shown here is derived from an EMBL/GenBank/DDBJ whole genome shotgun (WGS) entry which is preliminary data.</text>
</comment>
<feature type="compositionally biased region" description="Basic and acidic residues" evidence="1">
    <location>
        <begin position="125"/>
        <end position="135"/>
    </location>
</feature>
<sequence>MPPPLKRKKADAGLERTSPTSHAVTEDEYSVVYSKGESVWAYWKDKWFQSKIMGTSSCRHPHDKNRSVLGYKVHYANWGSKYDEWVMSDCLMARSAENDLRAKAENEGRLEKCARAPKSGNLAEKPGDAVSDGRDLQVANKPAPEKRLKEEPKKEPKKEPAVEPSRPVTRNGGQKQPAQTPESKPQRDVPQEALPKNAQKEVHVELSEKKPKKEAPASGSEKKMEKDGPVTKTDKKAAVPAAVSQSAKPKKPRADSPEIECLGSGTFTAFHSDIPAEEEEEIPTPVVRTKKTKQVKRLSGSTNPVKSTKEVKKEARKSTKATPTKPPLKKPAAVKLPVASKVVSRDSSPEISAPPKPPKRLKVDEKVVRDTLTESIAETVAWESNCTQCTSQQQCKLHAAASASGYSTKTNAREVMKAAGEASKEVPIYTTKTNGSLIVKPLPVPKTLKEATKEPAKVVQKLTGSSPVGPSTTSAVTKSAKPKELKLGDKVVAVQVVDTQATTSNSLIGTKQISVNGKQTKLVLKCAPAKREDKRSPRDVVALKSIVKTPVKIFTVKSATSSAKGANKQKPKGCVVTGTNTQPTASVVIPLHLASPTQLSTPAGQLGTPVTAKCSPTVTTKMAVGKVALPLKAGVTVGRSSQVPTVLKKSPAATVTPPAKVPPAPVVVNPEEIKRKEKGEKEKERSKQVAAGLISLLAVSVKAPNATGMLAKAFQEKMAYADEELDNVSRAGLHHIFVKHIAFGTISIRKQADERWLLSEEPHMAAVPFLKSLTTYAIQGLNIRKYRISI</sequence>
<proteinExistence type="predicted"/>
<evidence type="ECO:0000259" key="2">
    <source>
        <dbReference type="Pfam" id="PF22732"/>
    </source>
</evidence>
<feature type="domain" description="MSL3 chromodomain-like" evidence="2">
    <location>
        <begin position="33"/>
        <end position="99"/>
    </location>
</feature>
<name>A0A1D1V3Z8_RAMVA</name>
<feature type="compositionally biased region" description="Basic and acidic residues" evidence="1">
    <location>
        <begin position="307"/>
        <end position="317"/>
    </location>
</feature>
<reference evidence="3 4" key="1">
    <citation type="journal article" date="2016" name="Nat. Commun.">
        <title>Extremotolerant tardigrade genome and improved radiotolerance of human cultured cells by tardigrade-unique protein.</title>
        <authorList>
            <person name="Hashimoto T."/>
            <person name="Horikawa D.D."/>
            <person name="Saito Y."/>
            <person name="Kuwahara H."/>
            <person name="Kozuka-Hata H."/>
            <person name="Shin-I T."/>
            <person name="Minakuchi Y."/>
            <person name="Ohishi K."/>
            <person name="Motoyama A."/>
            <person name="Aizu T."/>
            <person name="Enomoto A."/>
            <person name="Kondo K."/>
            <person name="Tanaka S."/>
            <person name="Hara Y."/>
            <person name="Koshikawa S."/>
            <person name="Sagara H."/>
            <person name="Miura T."/>
            <person name="Yokobori S."/>
            <person name="Miyagawa K."/>
            <person name="Suzuki Y."/>
            <person name="Kubo T."/>
            <person name="Oyama M."/>
            <person name="Kohara Y."/>
            <person name="Fujiyama A."/>
            <person name="Arakawa K."/>
            <person name="Katayama T."/>
            <person name="Toyoda A."/>
            <person name="Kunieda T."/>
        </authorList>
    </citation>
    <scope>NUCLEOTIDE SEQUENCE [LARGE SCALE GENOMIC DNA]</scope>
    <source>
        <strain evidence="3 4">YOKOZUNA-1</strain>
    </source>
</reference>
<keyword evidence="4" id="KW-1185">Reference proteome</keyword>
<feature type="compositionally biased region" description="Polar residues" evidence="1">
    <location>
        <begin position="171"/>
        <end position="183"/>
    </location>
</feature>
<protein>
    <recommendedName>
        <fullName evidence="2">MSL3 chromodomain-like domain-containing protein</fullName>
    </recommendedName>
</protein>
<feature type="compositionally biased region" description="Basic and acidic residues" evidence="1">
    <location>
        <begin position="198"/>
        <end position="237"/>
    </location>
</feature>
<dbReference type="Gene3D" id="2.30.30.140">
    <property type="match status" value="1"/>
</dbReference>
<evidence type="ECO:0000313" key="3">
    <source>
        <dbReference type="EMBL" id="GAU95640.1"/>
    </source>
</evidence>
<accession>A0A1D1V3Z8</accession>
<feature type="compositionally biased region" description="Basic and acidic residues" evidence="1">
    <location>
        <begin position="105"/>
        <end position="114"/>
    </location>
</feature>
<feature type="region of interest" description="Disordered" evidence="1">
    <location>
        <begin position="105"/>
        <end position="366"/>
    </location>
</feature>
<feature type="compositionally biased region" description="Low complexity" evidence="1">
    <location>
        <begin position="330"/>
        <end position="342"/>
    </location>
</feature>
<feature type="region of interest" description="Disordered" evidence="1">
    <location>
        <begin position="1"/>
        <end position="22"/>
    </location>
</feature>